<dbReference type="Proteomes" id="UP000076532">
    <property type="component" value="Unassembled WGS sequence"/>
</dbReference>
<protein>
    <submittedName>
        <fullName evidence="1">Uncharacterized protein</fullName>
    </submittedName>
</protein>
<evidence type="ECO:0000313" key="1">
    <source>
        <dbReference type="EMBL" id="KZP18496.1"/>
    </source>
</evidence>
<organism evidence="1 2">
    <name type="scientific">Athelia psychrophila</name>
    <dbReference type="NCBI Taxonomy" id="1759441"/>
    <lineage>
        <taxon>Eukaryota</taxon>
        <taxon>Fungi</taxon>
        <taxon>Dikarya</taxon>
        <taxon>Basidiomycota</taxon>
        <taxon>Agaricomycotina</taxon>
        <taxon>Agaricomycetes</taxon>
        <taxon>Agaricomycetidae</taxon>
        <taxon>Atheliales</taxon>
        <taxon>Atheliaceae</taxon>
        <taxon>Athelia</taxon>
    </lineage>
</organism>
<proteinExistence type="predicted"/>
<reference evidence="1 2" key="1">
    <citation type="journal article" date="2016" name="Mol. Biol. Evol.">
        <title>Comparative Genomics of Early-Diverging Mushroom-Forming Fungi Provides Insights into the Origins of Lignocellulose Decay Capabilities.</title>
        <authorList>
            <person name="Nagy L.G."/>
            <person name="Riley R."/>
            <person name="Tritt A."/>
            <person name="Adam C."/>
            <person name="Daum C."/>
            <person name="Floudas D."/>
            <person name="Sun H."/>
            <person name="Yadav J.S."/>
            <person name="Pangilinan J."/>
            <person name="Larsson K.H."/>
            <person name="Matsuura K."/>
            <person name="Barry K."/>
            <person name="Labutti K."/>
            <person name="Kuo R."/>
            <person name="Ohm R.A."/>
            <person name="Bhattacharya S.S."/>
            <person name="Shirouzu T."/>
            <person name="Yoshinaga Y."/>
            <person name="Martin F.M."/>
            <person name="Grigoriev I.V."/>
            <person name="Hibbett D.S."/>
        </authorList>
    </citation>
    <scope>NUCLEOTIDE SEQUENCE [LARGE SCALE GENOMIC DNA]</scope>
    <source>
        <strain evidence="1 2">CBS 109695</strain>
    </source>
</reference>
<sequence>MSRSGISEGPVTLQRASTQFFSQASGNSRVVNINGDQHIYNTYEGFDPAERTSLLQIIQWQGRRVADLEAQTKFCQCCHLGEVETGEGS</sequence>
<accession>A0A166H5B2</accession>
<name>A0A166H5B2_9AGAM</name>
<dbReference type="AlphaFoldDB" id="A0A166H5B2"/>
<evidence type="ECO:0000313" key="2">
    <source>
        <dbReference type="Proteomes" id="UP000076532"/>
    </source>
</evidence>
<dbReference type="EMBL" id="KV417572">
    <property type="protein sequence ID" value="KZP18496.1"/>
    <property type="molecule type" value="Genomic_DNA"/>
</dbReference>
<gene>
    <name evidence="1" type="ORF">FIBSPDRAFT_956277</name>
</gene>
<keyword evidence="2" id="KW-1185">Reference proteome</keyword>